<protein>
    <recommendedName>
        <fullName evidence="3">Alpha/beta hydrolase</fullName>
    </recommendedName>
</protein>
<dbReference type="SUPFAM" id="SSF53474">
    <property type="entry name" value="alpha/beta-Hydrolases"/>
    <property type="match status" value="1"/>
</dbReference>
<dbReference type="EMBL" id="JARXIC010000009">
    <property type="protein sequence ID" value="MDQ8194155.1"/>
    <property type="molecule type" value="Genomic_DNA"/>
</dbReference>
<proteinExistence type="predicted"/>
<dbReference type="RefSeq" id="WP_308984638.1">
    <property type="nucleotide sequence ID" value="NZ_JARXIC010000009.1"/>
</dbReference>
<name>A0ABU1AJY8_9BACT</name>
<organism evidence="1 2">
    <name type="scientific">Thalassobacterium sedimentorum</name>
    <dbReference type="NCBI Taxonomy" id="3041258"/>
    <lineage>
        <taxon>Bacteria</taxon>
        <taxon>Pseudomonadati</taxon>
        <taxon>Verrucomicrobiota</taxon>
        <taxon>Opitutia</taxon>
        <taxon>Puniceicoccales</taxon>
        <taxon>Coraliomargaritaceae</taxon>
        <taxon>Thalassobacterium</taxon>
    </lineage>
</organism>
<dbReference type="Proteomes" id="UP001243717">
    <property type="component" value="Unassembled WGS sequence"/>
</dbReference>
<reference evidence="1 2" key="1">
    <citation type="submission" date="2023-04" db="EMBL/GenBank/DDBJ databases">
        <title>A novel bacteria isolated from coastal sediment.</title>
        <authorList>
            <person name="Liu X.-J."/>
            <person name="Du Z.-J."/>
        </authorList>
    </citation>
    <scope>NUCLEOTIDE SEQUENCE [LARGE SCALE GENOMIC DNA]</scope>
    <source>
        <strain evidence="1 2">SDUM461004</strain>
    </source>
</reference>
<comment type="caution">
    <text evidence="1">The sequence shown here is derived from an EMBL/GenBank/DDBJ whole genome shotgun (WGS) entry which is preliminary data.</text>
</comment>
<dbReference type="InterPro" id="IPR029058">
    <property type="entry name" value="AB_hydrolase_fold"/>
</dbReference>
<accession>A0ABU1AJY8</accession>
<evidence type="ECO:0000313" key="2">
    <source>
        <dbReference type="Proteomes" id="UP001243717"/>
    </source>
</evidence>
<gene>
    <name evidence="1" type="ORF">QEH59_06950</name>
</gene>
<evidence type="ECO:0000313" key="1">
    <source>
        <dbReference type="EMBL" id="MDQ8194155.1"/>
    </source>
</evidence>
<keyword evidence="2" id="KW-1185">Reference proteome</keyword>
<evidence type="ECO:0008006" key="3">
    <source>
        <dbReference type="Google" id="ProtNLM"/>
    </source>
</evidence>
<dbReference type="Gene3D" id="3.40.50.1820">
    <property type="entry name" value="alpha/beta hydrolase"/>
    <property type="match status" value="1"/>
</dbReference>
<sequence length="255" mass="28701">MIDERFVSLGAELSDWRGYRCWNFEFEGLQMRVVLPRDPARGRPWFWRPEFFNQFAETDELLIECGWVMVFLDLPDHYGCPVAVDIFTRMYDFVTAFLGLAERMAIVALSRAGLSAYNFSSVNSSKVCAIYADNPVCDFRSWPGGAGAGVGSPEDWNKLIDRYQMSDSVARCFERQPLSRAVLEPIVAAGIPVLHVCGDADEIVPYEENSARLGRRFSALGGRYEEIVVAGRGHHPHGLKDPSPVVEFFTRAFAD</sequence>